<gene>
    <name evidence="1" type="ORF">S06H3_66704</name>
</gene>
<dbReference type="AlphaFoldDB" id="X1SRQ7"/>
<accession>X1SRQ7</accession>
<comment type="caution">
    <text evidence="1">The sequence shown here is derived from an EMBL/GenBank/DDBJ whole genome shotgun (WGS) entry which is preliminary data.</text>
</comment>
<reference evidence="1" key="1">
    <citation type="journal article" date="2014" name="Front. Microbiol.">
        <title>High frequency of phylogenetically diverse reductive dehalogenase-homologous genes in deep subseafloor sedimentary metagenomes.</title>
        <authorList>
            <person name="Kawai M."/>
            <person name="Futagami T."/>
            <person name="Toyoda A."/>
            <person name="Takaki Y."/>
            <person name="Nishi S."/>
            <person name="Hori S."/>
            <person name="Arai W."/>
            <person name="Tsubouchi T."/>
            <person name="Morono Y."/>
            <person name="Uchiyama I."/>
            <person name="Ito T."/>
            <person name="Fujiyama A."/>
            <person name="Inagaki F."/>
            <person name="Takami H."/>
        </authorList>
    </citation>
    <scope>NUCLEOTIDE SEQUENCE</scope>
    <source>
        <strain evidence="1">Expedition CK06-06</strain>
    </source>
</reference>
<name>X1SRQ7_9ZZZZ</name>
<evidence type="ECO:0000313" key="1">
    <source>
        <dbReference type="EMBL" id="GAI70474.1"/>
    </source>
</evidence>
<feature type="non-terminal residue" evidence="1">
    <location>
        <position position="1"/>
    </location>
</feature>
<organism evidence="1">
    <name type="scientific">marine sediment metagenome</name>
    <dbReference type="NCBI Taxonomy" id="412755"/>
    <lineage>
        <taxon>unclassified sequences</taxon>
        <taxon>metagenomes</taxon>
        <taxon>ecological metagenomes</taxon>
    </lineage>
</organism>
<protein>
    <submittedName>
        <fullName evidence="1">Uncharacterized protein</fullName>
    </submittedName>
</protein>
<sequence length="34" mass="4166">NNLKTVKNYTLDKILNKRIEILRRSNKKLRKLLQ</sequence>
<proteinExistence type="predicted"/>
<dbReference type="EMBL" id="BARV01045622">
    <property type="protein sequence ID" value="GAI70474.1"/>
    <property type="molecule type" value="Genomic_DNA"/>
</dbReference>